<dbReference type="Proteomes" id="UP000663862">
    <property type="component" value="Unassembled WGS sequence"/>
</dbReference>
<evidence type="ECO:0000313" key="2">
    <source>
        <dbReference type="Proteomes" id="UP000663862"/>
    </source>
</evidence>
<evidence type="ECO:0000313" key="1">
    <source>
        <dbReference type="EMBL" id="CAF4684501.1"/>
    </source>
</evidence>
<proteinExistence type="predicted"/>
<gene>
    <name evidence="1" type="ORF">TSG867_LOCUS32551</name>
</gene>
<name>A0A821HG10_9BILA</name>
<dbReference type="AlphaFoldDB" id="A0A821HG10"/>
<accession>A0A821HG10</accession>
<comment type="caution">
    <text evidence="1">The sequence shown here is derived from an EMBL/GenBank/DDBJ whole genome shotgun (WGS) entry which is preliminary data.</text>
</comment>
<dbReference type="EMBL" id="CAJOBQ010007654">
    <property type="protein sequence ID" value="CAF4684501.1"/>
    <property type="molecule type" value="Genomic_DNA"/>
</dbReference>
<reference evidence="1" key="1">
    <citation type="submission" date="2021-02" db="EMBL/GenBank/DDBJ databases">
        <authorList>
            <person name="Nowell W R."/>
        </authorList>
    </citation>
    <scope>NUCLEOTIDE SEQUENCE</scope>
</reference>
<organism evidence="1 2">
    <name type="scientific">Rotaria socialis</name>
    <dbReference type="NCBI Taxonomy" id="392032"/>
    <lineage>
        <taxon>Eukaryota</taxon>
        <taxon>Metazoa</taxon>
        <taxon>Spiralia</taxon>
        <taxon>Gnathifera</taxon>
        <taxon>Rotifera</taxon>
        <taxon>Eurotatoria</taxon>
        <taxon>Bdelloidea</taxon>
        <taxon>Philodinida</taxon>
        <taxon>Philodinidae</taxon>
        <taxon>Rotaria</taxon>
    </lineage>
</organism>
<sequence>MNVDSTKLKHDKLLEAFQKDLRDTIDATSDDTINIDERHQLFLSQLKEKAEQHFPVDKNSNRKRKKWLTTDILKIVDEKAQAFIEWQNNRGSKLEPKYQKKYERLRKTAKTMTEQRQVEYWDEVCEDIEKSIKNNDPQQRFPL</sequence>
<protein>
    <submittedName>
        <fullName evidence="1">Uncharacterized protein</fullName>
    </submittedName>
</protein>